<keyword evidence="1" id="KW-0853">WD repeat</keyword>
<dbReference type="Gene3D" id="2.130.10.10">
    <property type="entry name" value="YVTN repeat-like/Quinoprotein amine dehydrogenase"/>
    <property type="match status" value="1"/>
</dbReference>
<dbReference type="Proteomes" id="UP000481861">
    <property type="component" value="Unassembled WGS sequence"/>
</dbReference>
<dbReference type="Pfam" id="PF00400">
    <property type="entry name" value="WD40"/>
    <property type="match status" value="1"/>
</dbReference>
<dbReference type="PANTHER" id="PTHR43991">
    <property type="entry name" value="WD REPEAT PROTEIN (AFU_ORTHOLOGUE AFUA_8G05640)-RELATED"/>
    <property type="match status" value="1"/>
</dbReference>
<dbReference type="InterPro" id="IPR001680">
    <property type="entry name" value="WD40_rpt"/>
</dbReference>
<evidence type="ECO:0000313" key="3">
    <source>
        <dbReference type="EMBL" id="KAF2869447.1"/>
    </source>
</evidence>
<name>A0A7C8IC37_9PLEO</name>
<evidence type="ECO:0000256" key="2">
    <source>
        <dbReference type="SAM" id="MobiDB-lite"/>
    </source>
</evidence>
<organism evidence="3 4">
    <name type="scientific">Massariosphaeria phaeospora</name>
    <dbReference type="NCBI Taxonomy" id="100035"/>
    <lineage>
        <taxon>Eukaryota</taxon>
        <taxon>Fungi</taxon>
        <taxon>Dikarya</taxon>
        <taxon>Ascomycota</taxon>
        <taxon>Pezizomycotina</taxon>
        <taxon>Dothideomycetes</taxon>
        <taxon>Pleosporomycetidae</taxon>
        <taxon>Pleosporales</taxon>
        <taxon>Pleosporales incertae sedis</taxon>
        <taxon>Massariosphaeria</taxon>
    </lineage>
</organism>
<dbReference type="PANTHER" id="PTHR43991:SF12">
    <property type="entry name" value="WD REPEAT PROTEIN (AFU_ORTHOLOGUE AFUA_8G05640)"/>
    <property type="match status" value="1"/>
</dbReference>
<dbReference type="AlphaFoldDB" id="A0A7C8IC37"/>
<protein>
    <submittedName>
        <fullName evidence="3">WD40-repeat-containing domain protein</fullName>
    </submittedName>
</protein>
<gene>
    <name evidence="3" type="ORF">BDV95DRAFT_498456</name>
</gene>
<dbReference type="SUPFAM" id="SSF50978">
    <property type="entry name" value="WD40 repeat-like"/>
    <property type="match status" value="1"/>
</dbReference>
<feature type="region of interest" description="Disordered" evidence="2">
    <location>
        <begin position="44"/>
        <end position="66"/>
    </location>
</feature>
<evidence type="ECO:0000256" key="1">
    <source>
        <dbReference type="PROSITE-ProRule" id="PRU00221"/>
    </source>
</evidence>
<proteinExistence type="predicted"/>
<reference evidence="3 4" key="1">
    <citation type="submission" date="2020-01" db="EMBL/GenBank/DDBJ databases">
        <authorList>
            <consortium name="DOE Joint Genome Institute"/>
            <person name="Haridas S."/>
            <person name="Albert R."/>
            <person name="Binder M."/>
            <person name="Bloem J."/>
            <person name="Labutti K."/>
            <person name="Salamov A."/>
            <person name="Andreopoulos B."/>
            <person name="Baker S.E."/>
            <person name="Barry K."/>
            <person name="Bills G."/>
            <person name="Bluhm B.H."/>
            <person name="Cannon C."/>
            <person name="Castanera R."/>
            <person name="Culley D.E."/>
            <person name="Daum C."/>
            <person name="Ezra D."/>
            <person name="Gonzalez J.B."/>
            <person name="Henrissat B."/>
            <person name="Kuo A."/>
            <person name="Liang C."/>
            <person name="Lipzen A."/>
            <person name="Lutzoni F."/>
            <person name="Magnuson J."/>
            <person name="Mondo S."/>
            <person name="Nolan M."/>
            <person name="Ohm R."/>
            <person name="Pangilinan J."/>
            <person name="Park H.-J.H."/>
            <person name="Ramirez L."/>
            <person name="Alfaro M."/>
            <person name="Sun H."/>
            <person name="Tritt A."/>
            <person name="Yoshinaga Y."/>
            <person name="Zwiers L.-H.L."/>
            <person name="Turgeon B.G."/>
            <person name="Goodwin S.B."/>
            <person name="Spatafora J.W."/>
            <person name="Crous P.W."/>
            <person name="Grigoriev I.V."/>
        </authorList>
    </citation>
    <scope>NUCLEOTIDE SEQUENCE [LARGE SCALE GENOMIC DNA]</scope>
    <source>
        <strain evidence="3 4">CBS 611.86</strain>
    </source>
</reference>
<dbReference type="OrthoDB" id="20669at2759"/>
<feature type="region of interest" description="Disordered" evidence="2">
    <location>
        <begin position="1"/>
        <end position="27"/>
    </location>
</feature>
<dbReference type="SMART" id="SM00320">
    <property type="entry name" value="WD40"/>
    <property type="match status" value="1"/>
</dbReference>
<accession>A0A7C8IC37</accession>
<feature type="repeat" description="WD" evidence="1">
    <location>
        <begin position="460"/>
        <end position="492"/>
    </location>
</feature>
<dbReference type="EMBL" id="JAADJZ010000016">
    <property type="protein sequence ID" value="KAF2869447.1"/>
    <property type="molecule type" value="Genomic_DNA"/>
</dbReference>
<keyword evidence="4" id="KW-1185">Reference proteome</keyword>
<evidence type="ECO:0000313" key="4">
    <source>
        <dbReference type="Proteomes" id="UP000481861"/>
    </source>
</evidence>
<dbReference type="PROSITE" id="PS50082">
    <property type="entry name" value="WD_REPEATS_2"/>
    <property type="match status" value="1"/>
</dbReference>
<dbReference type="InterPro" id="IPR036322">
    <property type="entry name" value="WD40_repeat_dom_sf"/>
</dbReference>
<dbReference type="PROSITE" id="PS50294">
    <property type="entry name" value="WD_REPEATS_REGION"/>
    <property type="match status" value="1"/>
</dbReference>
<dbReference type="InterPro" id="IPR015943">
    <property type="entry name" value="WD40/YVTN_repeat-like_dom_sf"/>
</dbReference>
<sequence>MNESGPGPDSLPTLHSSLPNAPTDHASASHDIISAATILATLMDSRPPTSHGEEEMDDDDQDGGIPLVNDVESPVVHPPPPAMTAPASAHWNHVGGLADPFSLTPATHDPPEQHAAALESLTMGQLPASFLVTLGLPEHILTYSILDIEATVHSMLGIEASAYEEHLVVQNKETFLHITDFFHQYAKPPKGASIGLVVTEVPETITRDDLQGDKCDFQGIDWSYLYASREQVRAKRVSFETGRMQPKIREVRRRIDPIPDTENYFSFRRMNTAHRAAIPHFQLRNLLATTSRNDIYYASRDRVLHTDASGATATVVMDLAKHMVEHTQFSVTTLAAAKDVLIVGGFEGDYAIRDLSSTYVTPHVYGTIQDKCPESKSHITNHVHLFDCRTTYTPHAVLCSNDSGLRILDCATNTFTNSFRYPAAVNCSATSPDGRLRVVVGDFQETLITNAETGQPFEALNSHADDVFACAWADDGFHVATAAQDSTIVVWDARYWSRPLTVMRSELSIPRALRFSPIGSGPRVLVAGEADDYISIINAQTFESKQVFDFFGATAGISLTPDGQSLFVANADHKFGGIVELARTGWGRTAHVRAEDGEVVEEERMADWAGEEGLEGDRRVGAGWRERDRRGACAFVGDIMV</sequence>
<comment type="caution">
    <text evidence="3">The sequence shown here is derived from an EMBL/GenBank/DDBJ whole genome shotgun (WGS) entry which is preliminary data.</text>
</comment>